<dbReference type="GO" id="GO:0015035">
    <property type="term" value="F:protein-disulfide reductase activity"/>
    <property type="evidence" value="ECO:0007669"/>
    <property type="project" value="TreeGrafter"/>
</dbReference>
<comment type="caution">
    <text evidence="2">The sequence shown here is derived from an EMBL/GenBank/DDBJ whole genome shotgun (WGS) entry which is preliminary data.</text>
</comment>
<dbReference type="InterPro" id="IPR013766">
    <property type="entry name" value="Thioredoxin_domain"/>
</dbReference>
<dbReference type="Proteomes" id="UP000315525">
    <property type="component" value="Unassembled WGS sequence"/>
</dbReference>
<dbReference type="PANTHER" id="PTHR45663">
    <property type="entry name" value="GEO12009P1"/>
    <property type="match status" value="1"/>
</dbReference>
<dbReference type="Pfam" id="PF00085">
    <property type="entry name" value="Thioredoxin"/>
    <property type="match status" value="1"/>
</dbReference>
<accession>A0A523URW0</accession>
<dbReference type="AlphaFoldDB" id="A0A523URW0"/>
<name>A0A523URW0_UNCT6</name>
<sequence length="261" mass="30560">MEEKTRETWDRRKIERRQTGKIIKLTDSNFEKEMINIPVFGLTQFSCHWSPPCRKQESVLRRIAQDFKHTERLRVGLFEASPKNPEIPSKYGLVMIPTLILFREAQVIYRKNGYEPRTELKKEIDRFISTDQKLFIERRHGAEKREGQRRRSEPMQTIIWRDLKNELATTPWPVVLSINPEDPVLNDKFSSLVESVIEKLETTGLRALHVTGTPAKQVKKHFGITVDAPAVAVFFEGKLIDQFENVRSRVNLSRRLRRALP</sequence>
<reference evidence="2 3" key="1">
    <citation type="submission" date="2019-03" db="EMBL/GenBank/DDBJ databases">
        <title>Metabolic potential of uncultured bacteria and archaea associated with petroleum seepage in deep-sea sediments.</title>
        <authorList>
            <person name="Dong X."/>
            <person name="Hubert C."/>
        </authorList>
    </citation>
    <scope>NUCLEOTIDE SEQUENCE [LARGE SCALE GENOMIC DNA]</scope>
    <source>
        <strain evidence="2">E44_bin18</strain>
    </source>
</reference>
<dbReference type="SUPFAM" id="SSF52833">
    <property type="entry name" value="Thioredoxin-like"/>
    <property type="match status" value="1"/>
</dbReference>
<dbReference type="EMBL" id="SOJN01000088">
    <property type="protein sequence ID" value="TET45273.1"/>
    <property type="molecule type" value="Genomic_DNA"/>
</dbReference>
<dbReference type="GO" id="GO:0045454">
    <property type="term" value="P:cell redox homeostasis"/>
    <property type="evidence" value="ECO:0007669"/>
    <property type="project" value="TreeGrafter"/>
</dbReference>
<proteinExistence type="predicted"/>
<dbReference type="PANTHER" id="PTHR45663:SF11">
    <property type="entry name" value="GEO12009P1"/>
    <property type="match status" value="1"/>
</dbReference>
<evidence type="ECO:0000313" key="3">
    <source>
        <dbReference type="Proteomes" id="UP000315525"/>
    </source>
</evidence>
<feature type="domain" description="Thioredoxin" evidence="1">
    <location>
        <begin position="22"/>
        <end position="125"/>
    </location>
</feature>
<organism evidence="2 3">
    <name type="scientific">candidate division TA06 bacterium</name>
    <dbReference type="NCBI Taxonomy" id="2250710"/>
    <lineage>
        <taxon>Bacteria</taxon>
        <taxon>Bacteria division TA06</taxon>
    </lineage>
</organism>
<dbReference type="InterPro" id="IPR036249">
    <property type="entry name" value="Thioredoxin-like_sf"/>
</dbReference>
<dbReference type="CDD" id="cd02947">
    <property type="entry name" value="TRX_family"/>
    <property type="match status" value="1"/>
</dbReference>
<evidence type="ECO:0000259" key="1">
    <source>
        <dbReference type="Pfam" id="PF00085"/>
    </source>
</evidence>
<gene>
    <name evidence="2" type="ORF">E3J62_07955</name>
</gene>
<dbReference type="Gene3D" id="3.40.30.10">
    <property type="entry name" value="Glutaredoxin"/>
    <property type="match status" value="1"/>
</dbReference>
<dbReference type="GO" id="GO:0005829">
    <property type="term" value="C:cytosol"/>
    <property type="evidence" value="ECO:0007669"/>
    <property type="project" value="TreeGrafter"/>
</dbReference>
<protein>
    <recommendedName>
        <fullName evidence="1">Thioredoxin domain-containing protein</fullName>
    </recommendedName>
</protein>
<evidence type="ECO:0000313" key="2">
    <source>
        <dbReference type="EMBL" id="TET45273.1"/>
    </source>
</evidence>